<dbReference type="AlphaFoldDB" id="M4NE23"/>
<organism evidence="1 2">
    <name type="scientific">Rhodanobacter denitrificans</name>
    <dbReference type="NCBI Taxonomy" id="666685"/>
    <lineage>
        <taxon>Bacteria</taxon>
        <taxon>Pseudomonadati</taxon>
        <taxon>Pseudomonadota</taxon>
        <taxon>Gammaproteobacteria</taxon>
        <taxon>Lysobacterales</taxon>
        <taxon>Rhodanobacteraceae</taxon>
        <taxon>Rhodanobacter</taxon>
    </lineage>
</organism>
<dbReference type="Proteomes" id="UP000011859">
    <property type="component" value="Chromosome"/>
</dbReference>
<dbReference type="KEGG" id="rhd:R2APBS1_1891"/>
<dbReference type="EMBL" id="CP003470">
    <property type="protein sequence ID" value="AGG89015.1"/>
    <property type="molecule type" value="Genomic_DNA"/>
</dbReference>
<dbReference type="RefSeq" id="WP_015447740.1">
    <property type="nucleotide sequence ID" value="NC_020541.1"/>
</dbReference>
<dbReference type="HOGENOM" id="CLU_1223949_0_0_6"/>
<evidence type="ECO:0000313" key="1">
    <source>
        <dbReference type="EMBL" id="AGG89015.1"/>
    </source>
</evidence>
<reference evidence="1 2" key="1">
    <citation type="submission" date="2012-04" db="EMBL/GenBank/DDBJ databases">
        <title>Complete genome of Rhodanobacter sp. 2APBS1.</title>
        <authorList>
            <consortium name="US DOE Joint Genome Institute"/>
            <person name="Huntemann M."/>
            <person name="Wei C.-L."/>
            <person name="Han J."/>
            <person name="Detter J.C."/>
            <person name="Han C."/>
            <person name="Tapia R."/>
            <person name="Munk A.C.C."/>
            <person name="Chen A."/>
            <person name="Krypides N."/>
            <person name="Mavromatis K."/>
            <person name="Markowitz V."/>
            <person name="Szeto E."/>
            <person name="Ivanova N."/>
            <person name="Mikhailova N."/>
            <person name="Ovchinnikova G."/>
            <person name="Pagani I."/>
            <person name="Pati A."/>
            <person name="Goodwin L."/>
            <person name="Peters L."/>
            <person name="Pitluck S."/>
            <person name="Woyke T."/>
            <person name="Prakash O."/>
            <person name="Elkins J."/>
            <person name="Brown S."/>
            <person name="Palumbo A."/>
            <person name="Hemme C."/>
            <person name="Zhou J."/>
            <person name="Watson D."/>
            <person name="Jardine P."/>
            <person name="Kostka J."/>
            <person name="Green S."/>
        </authorList>
    </citation>
    <scope>NUCLEOTIDE SEQUENCE [LARGE SCALE GENOMIC DNA]</scope>
    <source>
        <strain evidence="1 2">2APBS1</strain>
    </source>
</reference>
<gene>
    <name evidence="1" type="ORF">R2APBS1_1891</name>
</gene>
<protein>
    <submittedName>
        <fullName evidence="1">Uncharacterized protein</fullName>
    </submittedName>
</protein>
<accession>M4NE23</accession>
<sequence length="226" mass="25362">MSYEIEYRYAVFAYDAQQAHSAMNALVKDTSARPSRFPDYAAERCVVTFVEEGASNTFEADTNRRSRSWQLQHCGAVSECLERVITMSTYVERGLTKPFGREQRAETYIAAYRNRMAASALPLENFFSMNRGGVLDVKLHLFDAEKASVHPWWRFAVAQGWTYKPQYSEGGIRLPLENQLQLECLLQTIPAIATGLCATFGSLDKYSGICSSLNRLSGGQQLSLIA</sequence>
<dbReference type="STRING" id="666685.R2APBS1_1891"/>
<evidence type="ECO:0000313" key="2">
    <source>
        <dbReference type="Proteomes" id="UP000011859"/>
    </source>
</evidence>
<proteinExistence type="predicted"/>
<dbReference type="GeneID" id="72428625"/>
<name>M4NE23_9GAMM</name>
<keyword evidence="2" id="KW-1185">Reference proteome</keyword>